<dbReference type="Gene3D" id="3.10.250.10">
    <property type="entry name" value="SRCR-like domain"/>
    <property type="match status" value="1"/>
</dbReference>
<dbReference type="Pfam" id="PF00530">
    <property type="entry name" value="SRCR"/>
    <property type="match status" value="1"/>
</dbReference>
<keyword evidence="2" id="KW-0677">Repeat</keyword>
<dbReference type="SUPFAM" id="SSF56487">
    <property type="entry name" value="SRCR-like"/>
    <property type="match status" value="1"/>
</dbReference>
<dbReference type="SUPFAM" id="SSF141072">
    <property type="entry name" value="CalX-like"/>
    <property type="match status" value="1"/>
</dbReference>
<evidence type="ECO:0000259" key="8">
    <source>
        <dbReference type="PROSITE" id="PS50287"/>
    </source>
</evidence>
<gene>
    <name evidence="9" type="ORF">GBAR_LOCUS10167</name>
</gene>
<accession>A0AA35RRV4</accession>
<keyword evidence="3" id="KW-0106">Calcium</keyword>
<dbReference type="GO" id="GO:0016020">
    <property type="term" value="C:membrane"/>
    <property type="evidence" value="ECO:0007669"/>
    <property type="project" value="InterPro"/>
</dbReference>
<dbReference type="InterPro" id="IPR036772">
    <property type="entry name" value="SRCR-like_dom_sf"/>
</dbReference>
<dbReference type="AlphaFoldDB" id="A0AA35RRV4"/>
<evidence type="ECO:0000256" key="3">
    <source>
        <dbReference type="ARBA" id="ARBA00022837"/>
    </source>
</evidence>
<feature type="domain" description="SRCR" evidence="8">
    <location>
        <begin position="150"/>
        <end position="246"/>
    </location>
</feature>
<keyword evidence="6" id="KW-0812">Transmembrane</keyword>
<evidence type="ECO:0000313" key="9">
    <source>
        <dbReference type="EMBL" id="CAI8016588.1"/>
    </source>
</evidence>
<name>A0AA35RRV4_GEOBA</name>
<keyword evidence="6" id="KW-0472">Membrane</keyword>
<dbReference type="Proteomes" id="UP001174909">
    <property type="component" value="Unassembled WGS sequence"/>
</dbReference>
<evidence type="ECO:0000256" key="1">
    <source>
        <dbReference type="ARBA" id="ARBA00022729"/>
    </source>
</evidence>
<comment type="caution">
    <text evidence="5">Lacks conserved residue(s) required for the propagation of feature annotation.</text>
</comment>
<reference evidence="9" key="1">
    <citation type="submission" date="2023-03" db="EMBL/GenBank/DDBJ databases">
        <authorList>
            <person name="Steffen K."/>
            <person name="Cardenas P."/>
        </authorList>
    </citation>
    <scope>NUCLEOTIDE SEQUENCE</scope>
</reference>
<dbReference type="PROSITE" id="PS50287">
    <property type="entry name" value="SRCR_2"/>
    <property type="match status" value="1"/>
</dbReference>
<evidence type="ECO:0000256" key="5">
    <source>
        <dbReference type="PROSITE-ProRule" id="PRU00196"/>
    </source>
</evidence>
<comment type="caution">
    <text evidence="9">The sequence shown here is derived from an EMBL/GenBank/DDBJ whole genome shotgun (WGS) entry which is preliminary data.</text>
</comment>
<dbReference type="InterPro" id="IPR003644">
    <property type="entry name" value="Calx_beta"/>
</dbReference>
<keyword evidence="10" id="KW-1185">Reference proteome</keyword>
<keyword evidence="1 7" id="KW-0732">Signal</keyword>
<dbReference type="InterPro" id="IPR038081">
    <property type="entry name" value="CalX-like_sf"/>
</dbReference>
<feature type="transmembrane region" description="Helical" evidence="6">
    <location>
        <begin position="261"/>
        <end position="288"/>
    </location>
</feature>
<organism evidence="9 10">
    <name type="scientific">Geodia barretti</name>
    <name type="common">Barrett's horny sponge</name>
    <dbReference type="NCBI Taxonomy" id="519541"/>
    <lineage>
        <taxon>Eukaryota</taxon>
        <taxon>Metazoa</taxon>
        <taxon>Porifera</taxon>
        <taxon>Demospongiae</taxon>
        <taxon>Heteroscleromorpha</taxon>
        <taxon>Tetractinellida</taxon>
        <taxon>Astrophorina</taxon>
        <taxon>Geodiidae</taxon>
        <taxon>Geodia</taxon>
    </lineage>
</organism>
<sequence length="337" mass="36840">MIIGEIMLANLVLLTVVAFSTRASEEKYQVNVQVPLSGNDGYHIRVPEGEVLTVCVVRSITTARLMVAVKGETNPAKSSAIGGIDYSPTEISLVFEKSLENQTKCGEFSIIQDGLNEVQETFILSLSQDNGVNYSNNISVDIVACQRGDIILSESTRESFSIVEYCKDFMGWVILCDEGNEWTLEDATVVCRQAGRLGDKVKPHELGNKILNARGTVPQCYGNESHIDDCNNITTTECSPVLVDCGTMASSGDNRHSGNNVILYIVAVTVSLLLVALAVVCAVIIRVWKKGPLFRNRSTAARDASCQHSSYDRQCVDLKETEVPNTNYVTVDHHSDP</sequence>
<dbReference type="Pfam" id="PF03160">
    <property type="entry name" value="Calx-beta"/>
    <property type="match status" value="1"/>
</dbReference>
<evidence type="ECO:0000256" key="7">
    <source>
        <dbReference type="SAM" id="SignalP"/>
    </source>
</evidence>
<proteinExistence type="predicted"/>
<dbReference type="InterPro" id="IPR001190">
    <property type="entry name" value="SRCR"/>
</dbReference>
<evidence type="ECO:0000256" key="6">
    <source>
        <dbReference type="SAM" id="Phobius"/>
    </source>
</evidence>
<evidence type="ECO:0000313" key="10">
    <source>
        <dbReference type="Proteomes" id="UP001174909"/>
    </source>
</evidence>
<feature type="signal peptide" evidence="7">
    <location>
        <begin position="1"/>
        <end position="23"/>
    </location>
</feature>
<dbReference type="EMBL" id="CASHTH010001542">
    <property type="protein sequence ID" value="CAI8016588.1"/>
    <property type="molecule type" value="Genomic_DNA"/>
</dbReference>
<feature type="disulfide bond" evidence="5">
    <location>
        <begin position="220"/>
        <end position="230"/>
    </location>
</feature>
<dbReference type="GO" id="GO:0007154">
    <property type="term" value="P:cell communication"/>
    <property type="evidence" value="ECO:0007669"/>
    <property type="project" value="InterPro"/>
</dbReference>
<evidence type="ECO:0000256" key="4">
    <source>
        <dbReference type="ARBA" id="ARBA00023157"/>
    </source>
</evidence>
<protein>
    <recommendedName>
        <fullName evidence="8">SRCR domain-containing protein</fullName>
    </recommendedName>
</protein>
<feature type="chain" id="PRO_5041282306" description="SRCR domain-containing protein" evidence="7">
    <location>
        <begin position="24"/>
        <end position="337"/>
    </location>
</feature>
<dbReference type="Gene3D" id="2.60.40.2030">
    <property type="match status" value="1"/>
</dbReference>
<evidence type="ECO:0000256" key="2">
    <source>
        <dbReference type="ARBA" id="ARBA00022737"/>
    </source>
</evidence>
<keyword evidence="6" id="KW-1133">Transmembrane helix</keyword>
<keyword evidence="4 5" id="KW-1015">Disulfide bond</keyword>